<keyword evidence="3" id="KW-1185">Reference proteome</keyword>
<feature type="region of interest" description="Disordered" evidence="1">
    <location>
        <begin position="68"/>
        <end position="112"/>
    </location>
</feature>
<evidence type="ECO:0000313" key="3">
    <source>
        <dbReference type="Proteomes" id="UP000479710"/>
    </source>
</evidence>
<sequence length="128" mass="13180">MMSVTLESHHRSCHHTLATAIPAANPVLPPPDRVPLRSMVWEARAKAHNKTPTAATAPPRAPSVLQEMEHDPDAGAPGRPAPVEPPAGWGPGGFPCRTMASGPSDARESGAGSGLGVIIVTLAYEGLG</sequence>
<accession>A0A6G1CIL2</accession>
<gene>
    <name evidence="2" type="ORF">E2562_019955</name>
</gene>
<reference evidence="2 3" key="1">
    <citation type="submission" date="2019-11" db="EMBL/GenBank/DDBJ databases">
        <title>Whole genome sequence of Oryza granulata.</title>
        <authorList>
            <person name="Li W."/>
        </authorList>
    </citation>
    <scope>NUCLEOTIDE SEQUENCE [LARGE SCALE GENOMIC DNA]</scope>
    <source>
        <strain evidence="3">cv. Menghai</strain>
        <tissue evidence="2">Leaf</tissue>
    </source>
</reference>
<organism evidence="2 3">
    <name type="scientific">Oryza meyeriana var. granulata</name>
    <dbReference type="NCBI Taxonomy" id="110450"/>
    <lineage>
        <taxon>Eukaryota</taxon>
        <taxon>Viridiplantae</taxon>
        <taxon>Streptophyta</taxon>
        <taxon>Embryophyta</taxon>
        <taxon>Tracheophyta</taxon>
        <taxon>Spermatophyta</taxon>
        <taxon>Magnoliopsida</taxon>
        <taxon>Liliopsida</taxon>
        <taxon>Poales</taxon>
        <taxon>Poaceae</taxon>
        <taxon>BOP clade</taxon>
        <taxon>Oryzoideae</taxon>
        <taxon>Oryzeae</taxon>
        <taxon>Oryzinae</taxon>
        <taxon>Oryza</taxon>
        <taxon>Oryza meyeriana</taxon>
    </lineage>
</organism>
<proteinExistence type="predicted"/>
<comment type="caution">
    <text evidence="2">The sequence shown here is derived from an EMBL/GenBank/DDBJ whole genome shotgun (WGS) entry which is preliminary data.</text>
</comment>
<name>A0A6G1CIL2_9ORYZ</name>
<evidence type="ECO:0000256" key="1">
    <source>
        <dbReference type="SAM" id="MobiDB-lite"/>
    </source>
</evidence>
<evidence type="ECO:0000313" key="2">
    <source>
        <dbReference type="EMBL" id="KAF0899453.1"/>
    </source>
</evidence>
<protein>
    <submittedName>
        <fullName evidence="2">Uncharacterized protein</fullName>
    </submittedName>
</protein>
<dbReference type="AlphaFoldDB" id="A0A6G1CIL2"/>
<dbReference type="Proteomes" id="UP000479710">
    <property type="component" value="Unassembled WGS sequence"/>
</dbReference>
<dbReference type="EMBL" id="SPHZ02000009">
    <property type="protein sequence ID" value="KAF0899453.1"/>
    <property type="molecule type" value="Genomic_DNA"/>
</dbReference>